<dbReference type="AlphaFoldDB" id="A0A431EEG3"/>
<protein>
    <submittedName>
        <fullName evidence="1">Uncharacterized protein</fullName>
    </submittedName>
</protein>
<name>A0A431EEG3_CAMJU</name>
<gene>
    <name evidence="1" type="ORF">C3H57_04610</name>
</gene>
<evidence type="ECO:0000313" key="2">
    <source>
        <dbReference type="Proteomes" id="UP000288507"/>
    </source>
</evidence>
<evidence type="ECO:0000313" key="1">
    <source>
        <dbReference type="EMBL" id="RTJ79658.1"/>
    </source>
</evidence>
<dbReference type="Proteomes" id="UP000288507">
    <property type="component" value="Unassembled WGS sequence"/>
</dbReference>
<sequence length="176" mass="19658">MIIEIKQPPKLLGNNIVLGGDVQIVGRTEEGASSLLDRLSQFYFTKSIGSPKFIRIWGSRTENFTYHIKVDNYLPFLASDIKGVKVPRNCVIPMWYIKQPLASLLMCNVSIDGTAVALQSVKSNEELIVATHITFSYVKDGFKYAVLGDEITIPKSRIGNSDIFIQIIKCYNIQGV</sequence>
<dbReference type="RefSeq" id="WP_126232229.1">
    <property type="nucleotide sequence ID" value="NZ_PRBV01000005.1"/>
</dbReference>
<dbReference type="EMBL" id="PRBV01000005">
    <property type="protein sequence ID" value="RTJ79658.1"/>
    <property type="molecule type" value="Genomic_DNA"/>
</dbReference>
<comment type="caution">
    <text evidence="1">The sequence shown here is derived from an EMBL/GenBank/DDBJ whole genome shotgun (WGS) entry which is preliminary data.</text>
</comment>
<proteinExistence type="predicted"/>
<organism evidence="1 2">
    <name type="scientific">Campylobacter jejuni</name>
    <dbReference type="NCBI Taxonomy" id="197"/>
    <lineage>
        <taxon>Bacteria</taxon>
        <taxon>Pseudomonadati</taxon>
        <taxon>Campylobacterota</taxon>
        <taxon>Epsilonproteobacteria</taxon>
        <taxon>Campylobacterales</taxon>
        <taxon>Campylobacteraceae</taxon>
        <taxon>Campylobacter</taxon>
    </lineage>
</organism>
<accession>A0A431EEG3</accession>
<reference evidence="1 2" key="1">
    <citation type="journal article" date="2019" name="Appl. Environ. Microbiol.">
        <title>Population genetics and characterization of Campylobacter jejuni isolates in western jackdaws and game birds in Finland.</title>
        <authorList>
            <person name="Kovanen S."/>
            <person name="Rossi M."/>
            <person name="Pohja-Mykra M."/>
            <person name="Nieminen T."/>
            <person name="Raunio-Saarnisto M."/>
            <person name="Sauvala M."/>
            <person name="Fredriksson-Ahomaa M."/>
            <person name="Hanninen M.L."/>
            <person name="Kivisto R."/>
        </authorList>
    </citation>
    <scope>NUCLEOTIDE SEQUENCE [LARGE SCALE GENOMIC DNA]</scope>
    <source>
        <strain evidence="1 2">CB313</strain>
    </source>
</reference>